<dbReference type="GO" id="GO:0019509">
    <property type="term" value="P:L-methionine salvage from methylthioadenosine"/>
    <property type="evidence" value="ECO:0007669"/>
    <property type="project" value="UniProtKB-UniRule"/>
</dbReference>
<dbReference type="EC" id="5.3.1.23" evidence="3"/>
<comment type="similarity">
    <text evidence="3">Belongs to the EIF-2B alpha/beta/delta subunits family. MtnA subfamily.</text>
</comment>
<dbReference type="InterPro" id="IPR011559">
    <property type="entry name" value="Initiation_fac_2B_a/b/d"/>
</dbReference>
<evidence type="ECO:0000313" key="5">
    <source>
        <dbReference type="Proteomes" id="UP000260649"/>
    </source>
</evidence>
<dbReference type="InterPro" id="IPR027363">
    <property type="entry name" value="M1Pi_N"/>
</dbReference>
<keyword evidence="5" id="KW-1185">Reference proteome</keyword>
<feature type="active site" description="Proton donor" evidence="3">
    <location>
        <position position="245"/>
    </location>
</feature>
<dbReference type="PANTHER" id="PTHR43475">
    <property type="entry name" value="METHYLTHIORIBOSE-1-PHOSPHATE ISOMERASE"/>
    <property type="match status" value="1"/>
</dbReference>
<sequence>MELKRITHAENVRLSDSGRAVRILDQSRLPNETVYLELSQAEDLYEAIASLRVRGAPAIGIFAGYALYVLALQSQETQYGPFLEACRRNRDYLNSSRPTAVNLRHMLDRVLAVAESMPCADVPSIQAAMGQAARAIHQEDIAMCTAISEYGLSLVKAGDGILTHCNAGPLATSRYGTGLGPLFLAKERGIPLHAWCDETRPLLQGARLTAYELQQAGIDCTLICDNMASLVMKEGKINACFVGCDRVARNGDTANKIGTSGVAILAKHYGIPFYVLGPSSTIDFTCPDGDHIPIELRDGGELKEKFFSAPVALPQVKCYNPAFDVTDHSLITAIVTEKGICYPPFEQSFAQVFGRPEKEAT</sequence>
<dbReference type="Pfam" id="PF01008">
    <property type="entry name" value="IF-2B"/>
    <property type="match status" value="1"/>
</dbReference>
<dbReference type="InterPro" id="IPR037171">
    <property type="entry name" value="NagB/RpiA_transferase-like"/>
</dbReference>
<keyword evidence="3" id="KW-0486">Methionine biosynthesis</keyword>
<dbReference type="FunFam" id="1.20.120.420:FF:000003">
    <property type="entry name" value="Methylthioribose-1-phosphate isomerase"/>
    <property type="match status" value="1"/>
</dbReference>
<feature type="binding site" evidence="3">
    <location>
        <position position="97"/>
    </location>
    <ligand>
        <name>substrate</name>
    </ligand>
</feature>
<organism evidence="4 5">
    <name type="scientific">Evtepia gabavorous</name>
    <dbReference type="NCBI Taxonomy" id="2211183"/>
    <lineage>
        <taxon>Bacteria</taxon>
        <taxon>Bacillati</taxon>
        <taxon>Bacillota</taxon>
        <taxon>Clostridia</taxon>
        <taxon>Eubacteriales</taxon>
        <taxon>Evtepia</taxon>
    </lineage>
</organism>
<dbReference type="SUPFAM" id="SSF100950">
    <property type="entry name" value="NagB/RpiA/CoA transferase-like"/>
    <property type="match status" value="1"/>
</dbReference>
<dbReference type="Gene3D" id="1.20.120.420">
    <property type="entry name" value="translation initiation factor eif-2b, domain 1"/>
    <property type="match status" value="1"/>
</dbReference>
<dbReference type="GO" id="GO:0046523">
    <property type="term" value="F:S-methyl-5-thioribose-1-phosphate isomerase activity"/>
    <property type="evidence" value="ECO:0007669"/>
    <property type="project" value="UniProtKB-UniRule"/>
</dbReference>
<dbReference type="UniPathway" id="UPA00904">
    <property type="reaction ID" value="UER00874"/>
</dbReference>
<comment type="pathway">
    <text evidence="3">Amino-acid biosynthesis; L-methionine biosynthesis via salvage pathway; L-methionine from S-methyl-5-thio-alpha-D-ribose 1-phosphate: step 1/6.</text>
</comment>
<dbReference type="PANTHER" id="PTHR43475:SF1">
    <property type="entry name" value="METHYLTHIORIBOSE-1-PHOSPHATE ISOMERASE"/>
    <property type="match status" value="1"/>
</dbReference>
<feature type="binding site" evidence="3">
    <location>
        <begin position="54"/>
        <end position="56"/>
    </location>
    <ligand>
        <name>substrate</name>
    </ligand>
</feature>
<dbReference type="InterPro" id="IPR042529">
    <property type="entry name" value="IF_2B-like_C"/>
</dbReference>
<dbReference type="NCBIfam" id="NF004326">
    <property type="entry name" value="PRK05720.1"/>
    <property type="match status" value="1"/>
</dbReference>
<dbReference type="NCBIfam" id="TIGR00524">
    <property type="entry name" value="eIF-2B_rel"/>
    <property type="match status" value="1"/>
</dbReference>
<evidence type="ECO:0000313" key="4">
    <source>
        <dbReference type="EMBL" id="RFT06285.1"/>
    </source>
</evidence>
<proteinExistence type="inferred from homology"/>
<comment type="catalytic activity">
    <reaction evidence="2 3">
        <text>5-(methylsulfanyl)-alpha-D-ribose 1-phosphate = 5-(methylsulfanyl)-D-ribulose 1-phosphate</text>
        <dbReference type="Rhea" id="RHEA:19989"/>
        <dbReference type="ChEBI" id="CHEBI:58533"/>
        <dbReference type="ChEBI" id="CHEBI:58548"/>
        <dbReference type="EC" id="5.3.1.23"/>
    </reaction>
</comment>
<accession>A0A3E2B2R7</accession>
<dbReference type="Proteomes" id="UP000260649">
    <property type="component" value="Unassembled WGS sequence"/>
</dbReference>
<name>A0A3E2B2R7_9FIRM</name>
<dbReference type="AlphaFoldDB" id="A0A3E2B2R7"/>
<protein>
    <recommendedName>
        <fullName evidence="3">Methylthioribose-1-phosphate isomerase</fullName>
        <shortName evidence="3">M1Pi</shortName>
        <shortName evidence="3">MTR-1-P isomerase</shortName>
        <ecNumber evidence="3">5.3.1.23</ecNumber>
    </recommendedName>
    <alternativeName>
        <fullName evidence="3">S-methyl-5-thioribose-1-phosphate isomerase</fullName>
    </alternativeName>
</protein>
<feature type="site" description="Transition state stabilizer" evidence="3">
    <location>
        <position position="165"/>
    </location>
</feature>
<dbReference type="InterPro" id="IPR000649">
    <property type="entry name" value="IF-2B-related"/>
</dbReference>
<dbReference type="HAMAP" id="MF_01678">
    <property type="entry name" value="Salvage_MtnA"/>
    <property type="match status" value="1"/>
</dbReference>
<dbReference type="Gene3D" id="3.40.50.10470">
    <property type="entry name" value="Translation initiation factor eif-2b, domain 2"/>
    <property type="match status" value="1"/>
</dbReference>
<dbReference type="OrthoDB" id="9803436at2"/>
<feature type="binding site" evidence="3">
    <location>
        <position position="204"/>
    </location>
    <ligand>
        <name>substrate</name>
    </ligand>
</feature>
<feature type="binding site" evidence="3">
    <location>
        <begin position="255"/>
        <end position="256"/>
    </location>
    <ligand>
        <name>substrate</name>
    </ligand>
</feature>
<comment type="caution">
    <text evidence="4">The sequence shown here is derived from an EMBL/GenBank/DDBJ whole genome shotgun (WGS) entry which is preliminary data.</text>
</comment>
<keyword evidence="3" id="KW-0028">Amino-acid biosynthesis</keyword>
<dbReference type="RefSeq" id="WP_021920543.1">
    <property type="nucleotide sequence ID" value="NZ_DAIQVC010000047.1"/>
</dbReference>
<evidence type="ECO:0000256" key="1">
    <source>
        <dbReference type="ARBA" id="ARBA00023235"/>
    </source>
</evidence>
<evidence type="ECO:0000256" key="3">
    <source>
        <dbReference type="HAMAP-Rule" id="MF_01678"/>
    </source>
</evidence>
<dbReference type="InterPro" id="IPR005251">
    <property type="entry name" value="IF-M1Pi"/>
</dbReference>
<evidence type="ECO:0000256" key="2">
    <source>
        <dbReference type="ARBA" id="ARBA00052401"/>
    </source>
</evidence>
<keyword evidence="1 3" id="KW-0413">Isomerase</keyword>
<comment type="function">
    <text evidence="3">Catalyzes the interconversion of methylthioribose-1-phosphate (MTR-1-P) into methylthioribulose-1-phosphate (MTRu-1-P).</text>
</comment>
<dbReference type="GeneID" id="97995720"/>
<dbReference type="EMBL" id="QQRQ01000013">
    <property type="protein sequence ID" value="RFT06285.1"/>
    <property type="molecule type" value="Genomic_DNA"/>
</dbReference>
<gene>
    <name evidence="3 4" type="primary">mtnA</name>
    <name evidence="4" type="ORF">DV520_08255</name>
</gene>
<dbReference type="NCBIfam" id="TIGR00512">
    <property type="entry name" value="salvage_mtnA"/>
    <property type="match status" value="1"/>
</dbReference>
<reference evidence="4 5" key="1">
    <citation type="submission" date="2018-07" db="EMBL/GenBank/DDBJ databases">
        <title>GABA Modulating Bacteria of the Human Gut Microbiota.</title>
        <authorList>
            <person name="Strandwitz P."/>
            <person name="Kim K.H."/>
            <person name="Terekhova D."/>
            <person name="Liu J.K."/>
            <person name="Sharma A."/>
            <person name="Levering J."/>
            <person name="Mcdonald D."/>
            <person name="Dietrich D."/>
            <person name="Ramadhar T.R."/>
            <person name="Lekbua A."/>
            <person name="Mroue N."/>
            <person name="Liston C."/>
            <person name="Stewart E.J."/>
            <person name="Dubin M.J."/>
            <person name="Zengler K."/>
            <person name="Knight R."/>
            <person name="Gilbert J.A."/>
            <person name="Clardy J."/>
            <person name="Lewis K."/>
        </authorList>
    </citation>
    <scope>NUCLEOTIDE SEQUENCE [LARGE SCALE GENOMIC DNA]</scope>
    <source>
        <strain evidence="4 5">KLE1738</strain>
    </source>
</reference>
<dbReference type="FunFam" id="3.40.50.10470:FF:000006">
    <property type="entry name" value="Methylthioribose-1-phosphate isomerase"/>
    <property type="match status" value="1"/>
</dbReference>